<sequence length="141" mass="16052">MPASAVQDYWSVVTRVPQAANLVSSKRFKLMYKFIHFNENSQMPGSPDRFFKVLALVSEDGFVHDMALYQGKTALKAHWPLNSKVWRWKRNLPRGGTVDYTTSDDGILAIRWKHNKFVTLLSTDLGVEPMSGISRCCSDIK</sequence>
<gene>
    <name evidence="1" type="ORF">O3P69_006453</name>
</gene>
<organism evidence="1 2">
    <name type="scientific">Scylla paramamosain</name>
    <name type="common">Mud crab</name>
    <dbReference type="NCBI Taxonomy" id="85552"/>
    <lineage>
        <taxon>Eukaryota</taxon>
        <taxon>Metazoa</taxon>
        <taxon>Ecdysozoa</taxon>
        <taxon>Arthropoda</taxon>
        <taxon>Crustacea</taxon>
        <taxon>Multicrustacea</taxon>
        <taxon>Malacostraca</taxon>
        <taxon>Eumalacostraca</taxon>
        <taxon>Eucarida</taxon>
        <taxon>Decapoda</taxon>
        <taxon>Pleocyemata</taxon>
        <taxon>Brachyura</taxon>
        <taxon>Eubrachyura</taxon>
        <taxon>Portunoidea</taxon>
        <taxon>Portunidae</taxon>
        <taxon>Portuninae</taxon>
        <taxon>Scylla</taxon>
    </lineage>
</organism>
<evidence type="ECO:0000313" key="1">
    <source>
        <dbReference type="EMBL" id="KAK8394262.1"/>
    </source>
</evidence>
<dbReference type="PANTHER" id="PTHR47055">
    <property type="entry name" value="DDE_TNP_1_7 DOMAIN-CONTAINING PROTEIN"/>
    <property type="match status" value="1"/>
</dbReference>
<dbReference type="EMBL" id="JARAKH010000019">
    <property type="protein sequence ID" value="KAK8394262.1"/>
    <property type="molecule type" value="Genomic_DNA"/>
</dbReference>
<protein>
    <recommendedName>
        <fullName evidence="3">PiggyBac transposable element-derived protein domain-containing protein</fullName>
    </recommendedName>
</protein>
<proteinExistence type="predicted"/>
<dbReference type="AlphaFoldDB" id="A0AAW0U7C4"/>
<dbReference type="InterPro" id="IPR052638">
    <property type="entry name" value="PiggyBac_TE-derived"/>
</dbReference>
<dbReference type="GO" id="GO:0043565">
    <property type="term" value="F:sequence-specific DNA binding"/>
    <property type="evidence" value="ECO:0007669"/>
    <property type="project" value="TreeGrafter"/>
</dbReference>
<reference evidence="1 2" key="1">
    <citation type="submission" date="2023-03" db="EMBL/GenBank/DDBJ databases">
        <title>High-quality genome of Scylla paramamosain provides insights in environmental adaptation.</title>
        <authorList>
            <person name="Zhang L."/>
        </authorList>
    </citation>
    <scope>NUCLEOTIDE SEQUENCE [LARGE SCALE GENOMIC DNA]</scope>
    <source>
        <strain evidence="1">LZ_2023a</strain>
        <tissue evidence="1">Muscle</tissue>
    </source>
</reference>
<dbReference type="Proteomes" id="UP001487740">
    <property type="component" value="Unassembled WGS sequence"/>
</dbReference>
<dbReference type="PANTHER" id="PTHR47055:SF3">
    <property type="entry name" value="PHORBOL-ESTER_DAG-TYPE DOMAIN-CONTAINING PROTEIN"/>
    <property type="match status" value="1"/>
</dbReference>
<keyword evidence="2" id="KW-1185">Reference proteome</keyword>
<name>A0AAW0U7C4_SCYPA</name>
<evidence type="ECO:0008006" key="3">
    <source>
        <dbReference type="Google" id="ProtNLM"/>
    </source>
</evidence>
<comment type="caution">
    <text evidence="1">The sequence shown here is derived from an EMBL/GenBank/DDBJ whole genome shotgun (WGS) entry which is preliminary data.</text>
</comment>
<accession>A0AAW0U7C4</accession>
<evidence type="ECO:0000313" key="2">
    <source>
        <dbReference type="Proteomes" id="UP001487740"/>
    </source>
</evidence>